<evidence type="ECO:0000313" key="1">
    <source>
        <dbReference type="EMBL" id="RZC83128.1"/>
    </source>
</evidence>
<sequence>MTLISTSSKSRCRDNKIRHQLLDLKIQQQKAEKDKFLPSNHVLNLGSGGVCGGRGGGIGAGLKEDFEVSGVTKKADPRCWITKLPRLSKLEHQLLRRMLRTSAYQSHFTGQRHCRRQGIPSNHVLVHYQGTSLTITRS</sequence>
<protein>
    <submittedName>
        <fullName evidence="1">Uncharacterized protein</fullName>
    </submittedName>
</protein>
<gene>
    <name evidence="1" type="ORF">C5167_045914</name>
</gene>
<accession>A0A4Y7LF18</accession>
<keyword evidence="2" id="KW-1185">Reference proteome</keyword>
<evidence type="ECO:0000313" key="2">
    <source>
        <dbReference type="Proteomes" id="UP000316621"/>
    </source>
</evidence>
<reference evidence="1 2" key="1">
    <citation type="journal article" date="2018" name="Science">
        <title>The opium poppy genome and morphinan production.</title>
        <authorList>
            <person name="Guo L."/>
            <person name="Winzer T."/>
            <person name="Yang X."/>
            <person name="Li Y."/>
            <person name="Ning Z."/>
            <person name="He Z."/>
            <person name="Teodor R."/>
            <person name="Lu Y."/>
            <person name="Bowser T.A."/>
            <person name="Graham I.A."/>
            <person name="Ye K."/>
        </authorList>
    </citation>
    <scope>NUCLEOTIDE SEQUENCE [LARGE SCALE GENOMIC DNA]</scope>
    <source>
        <strain evidence="2">cv. HN1</strain>
        <tissue evidence="1">Leaves</tissue>
    </source>
</reference>
<proteinExistence type="predicted"/>
<dbReference type="AlphaFoldDB" id="A0A4Y7LF18"/>
<dbReference type="EMBL" id="CM010725">
    <property type="protein sequence ID" value="RZC83128.1"/>
    <property type="molecule type" value="Genomic_DNA"/>
</dbReference>
<organism evidence="1 2">
    <name type="scientific">Papaver somniferum</name>
    <name type="common">Opium poppy</name>
    <dbReference type="NCBI Taxonomy" id="3469"/>
    <lineage>
        <taxon>Eukaryota</taxon>
        <taxon>Viridiplantae</taxon>
        <taxon>Streptophyta</taxon>
        <taxon>Embryophyta</taxon>
        <taxon>Tracheophyta</taxon>
        <taxon>Spermatophyta</taxon>
        <taxon>Magnoliopsida</taxon>
        <taxon>Ranunculales</taxon>
        <taxon>Papaveraceae</taxon>
        <taxon>Papaveroideae</taxon>
        <taxon>Papaver</taxon>
    </lineage>
</organism>
<dbReference type="Proteomes" id="UP000316621">
    <property type="component" value="Chromosome 11"/>
</dbReference>
<dbReference type="Gramene" id="RZC83128">
    <property type="protein sequence ID" value="RZC83128"/>
    <property type="gene ID" value="C5167_045914"/>
</dbReference>
<name>A0A4Y7LF18_PAPSO</name>